<dbReference type="EMBL" id="JAOPJF010000109">
    <property type="protein sequence ID" value="KAK1139369.1"/>
    <property type="molecule type" value="Genomic_DNA"/>
</dbReference>
<accession>A0ACC3AP38</accession>
<dbReference type="Proteomes" id="UP001177260">
    <property type="component" value="Unassembled WGS sequence"/>
</dbReference>
<comment type="caution">
    <text evidence="1">The sequence shown here is derived from an EMBL/GenBank/DDBJ whole genome shotgun (WGS) entry which is preliminary data.</text>
</comment>
<gene>
    <name evidence="1" type="primary">NOC2</name>
    <name evidence="1" type="ORF">N8T08_000820</name>
</gene>
<evidence type="ECO:0000313" key="2">
    <source>
        <dbReference type="Proteomes" id="UP001177260"/>
    </source>
</evidence>
<reference evidence="1 2" key="1">
    <citation type="journal article" date="2023" name="ACS Omega">
        <title>Identification of the Neoaspergillic Acid Biosynthesis Gene Cluster by Establishing an In Vitro CRISPR-Ribonucleoprotein Genetic System in Aspergillus melleus.</title>
        <authorList>
            <person name="Yuan B."/>
            <person name="Grau M.F."/>
            <person name="Murata R.M."/>
            <person name="Torok T."/>
            <person name="Venkateswaran K."/>
            <person name="Stajich J.E."/>
            <person name="Wang C.C.C."/>
        </authorList>
    </citation>
    <scope>NUCLEOTIDE SEQUENCE [LARGE SCALE GENOMIC DNA]</scope>
    <source>
        <strain evidence="1 2">IMV 1140</strain>
    </source>
</reference>
<proteinExistence type="predicted"/>
<sequence>MAGGQKKSTKKFEKKHLKDVLERRKSFAKIKQRNHLKDKRKADNAKVRAEAEEGDEEGREQEEKKQNAFAEMNVDDFFSGGFDIADADAGKGKKKAQKKDVTPKIGKRKRSEEQKDDEEASEGSGSEEEDGPAAQSDDEEGSDASGADDFEAHKGQLEALKEKDPEFYKYLQENDSELLDFGDHGDLAEVDELSEEEDEGPAKKKKKAQKDEEEETTSNTITIAMVKKWQKLMEEQNSIRAMRQAVLAFRAAAYVNEVEAQEQKYSISDPEVYHQVLVTALSNIPKVLSHHLPVKETASGKVKLSLDSKKFKTLTPLIKSHTSSVHQLLTNLSDESTLKLTLSSVEPMLPYLLQFRKLLKVLVKTIVAIWADVATAEATRITAFLLLRRLMVIGDSGLKESVLKASYEGVVKGSRNTTVHTLPGVNLMKNSAAELWGIDQNVSYTAGFNFIRQLAIHLRSSITNTSKESYKTIYNWQYVHSLDFWSRVLSQHCDGLVEAKAGKQSAMRPLIYPVVQITIGAMRLIPTAQYLPLRFQMIRSLLRLSRSTGTYIPLASALVEVLNLAEMRKPPKSSTLKQLDFNTTIRTPKSYLRTRVYQDGVGEQVAELLSEFFVLWTKHIAFPELSVPVVVSLKRWLKQASSRSGGNKNAKVNQNILLLVQKVEANAKWIEQRRLSVTYTPRSRAEVETFLKDVDWEATPMGAFVKSQRKMREERAILMEQSRREEEKRRAEDKEADKDVYMDEGAVSADDDDDDESDGEEDGEDAESSGDENEEEEEEEEEDEDEDEIEMEDE</sequence>
<keyword evidence="2" id="KW-1185">Reference proteome</keyword>
<evidence type="ECO:0000313" key="1">
    <source>
        <dbReference type="EMBL" id="KAK1139369.1"/>
    </source>
</evidence>
<organism evidence="1 2">
    <name type="scientific">Aspergillus melleus</name>
    <dbReference type="NCBI Taxonomy" id="138277"/>
    <lineage>
        <taxon>Eukaryota</taxon>
        <taxon>Fungi</taxon>
        <taxon>Dikarya</taxon>
        <taxon>Ascomycota</taxon>
        <taxon>Pezizomycotina</taxon>
        <taxon>Eurotiomycetes</taxon>
        <taxon>Eurotiomycetidae</taxon>
        <taxon>Eurotiales</taxon>
        <taxon>Aspergillaceae</taxon>
        <taxon>Aspergillus</taxon>
        <taxon>Aspergillus subgen. Circumdati</taxon>
    </lineage>
</organism>
<protein>
    <submittedName>
        <fullName evidence="1">Nucleolar Complex 2 protein</fullName>
    </submittedName>
</protein>
<name>A0ACC3AP38_9EURO</name>